<comment type="caution">
    <text evidence="1">The sequence shown here is derived from an EMBL/GenBank/DDBJ whole genome shotgun (WGS) entry which is preliminary data.</text>
</comment>
<dbReference type="Proteomes" id="UP000192639">
    <property type="component" value="Unassembled WGS sequence"/>
</dbReference>
<gene>
    <name evidence="1" type="ORF">ECANGB1_2337</name>
</gene>
<dbReference type="OrthoDB" id="10438769at2759"/>
<keyword evidence="2" id="KW-1185">Reference proteome</keyword>
<sequence>MGGLGSDALHSILNHMPGTGNSGIGSNGIGGIGNSGNMGGMSGMSADGGLGSNQWMGSKSTDIYSLPDPQKLVAAVEQATANFLNIKNNLRRVLERTKMYLSRSAVLLTELTSDIKVKYAELKETTKKHNRESAPHIKAVLAKKMIDLRSELRELIGMFEKIRKWQMTVTCSIATTL</sequence>
<evidence type="ECO:0000313" key="2">
    <source>
        <dbReference type="Proteomes" id="UP000192639"/>
    </source>
</evidence>
<dbReference type="EMBL" id="LWDP01000009">
    <property type="protein sequence ID" value="ORD94804.1"/>
    <property type="molecule type" value="Genomic_DNA"/>
</dbReference>
<accession>A0A1Y1S8K3</accession>
<organism evidence="1 2">
    <name type="scientific">Enterospora canceri</name>
    <dbReference type="NCBI Taxonomy" id="1081671"/>
    <lineage>
        <taxon>Eukaryota</taxon>
        <taxon>Fungi</taxon>
        <taxon>Fungi incertae sedis</taxon>
        <taxon>Microsporidia</taxon>
        <taxon>Enterocytozoonidae</taxon>
        <taxon>Enterospora</taxon>
    </lineage>
</organism>
<dbReference type="AlphaFoldDB" id="A0A1Y1S8K3"/>
<proteinExistence type="predicted"/>
<evidence type="ECO:0000313" key="1">
    <source>
        <dbReference type="EMBL" id="ORD94804.1"/>
    </source>
</evidence>
<protein>
    <submittedName>
        <fullName evidence="1">Uncharacterized protein</fullName>
    </submittedName>
</protein>
<dbReference type="VEuPathDB" id="MicrosporidiaDB:ECANGB1_2337"/>
<reference evidence="1 2" key="1">
    <citation type="journal article" date="2017" name="Environ. Microbiol.">
        <title>Decay of the glycolytic pathway and adaptation to intranuclear parasitism within Enterocytozoonidae microsporidia.</title>
        <authorList>
            <person name="Wiredu Boakye D."/>
            <person name="Jaroenlak P."/>
            <person name="Prachumwat A."/>
            <person name="Williams T.A."/>
            <person name="Bateman K.S."/>
            <person name="Itsathitphaisarn O."/>
            <person name="Sritunyalucksana K."/>
            <person name="Paszkiewicz K.H."/>
            <person name="Moore K.A."/>
            <person name="Stentiford G.D."/>
            <person name="Williams B.A."/>
        </authorList>
    </citation>
    <scope>NUCLEOTIDE SEQUENCE [LARGE SCALE GENOMIC DNA]</scope>
    <source>
        <strain evidence="1 2">GB1</strain>
    </source>
</reference>
<name>A0A1Y1S8K3_9MICR</name>